<gene>
    <name evidence="3" type="ORF">EZS28_043297</name>
</gene>
<dbReference type="OrthoDB" id="346907at2759"/>
<dbReference type="InterPro" id="IPR011009">
    <property type="entry name" value="Kinase-like_dom_sf"/>
</dbReference>
<evidence type="ECO:0000259" key="2">
    <source>
        <dbReference type="PROSITE" id="PS50011"/>
    </source>
</evidence>
<proteinExistence type="predicted"/>
<protein>
    <recommendedName>
        <fullName evidence="2">Protein kinase domain-containing protein</fullName>
    </recommendedName>
</protein>
<feature type="compositionally biased region" description="Polar residues" evidence="1">
    <location>
        <begin position="1"/>
        <end position="27"/>
    </location>
</feature>
<comment type="caution">
    <text evidence="3">The sequence shown here is derived from an EMBL/GenBank/DDBJ whole genome shotgun (WGS) entry which is preliminary data.</text>
</comment>
<evidence type="ECO:0000313" key="3">
    <source>
        <dbReference type="EMBL" id="KAA6361175.1"/>
    </source>
</evidence>
<dbReference type="EMBL" id="SNRW01025922">
    <property type="protein sequence ID" value="KAA6361175.1"/>
    <property type="molecule type" value="Genomic_DNA"/>
</dbReference>
<dbReference type="SUPFAM" id="SSF56112">
    <property type="entry name" value="Protein kinase-like (PK-like)"/>
    <property type="match status" value="1"/>
</dbReference>
<dbReference type="Proteomes" id="UP000324800">
    <property type="component" value="Unassembled WGS sequence"/>
</dbReference>
<dbReference type="Pfam" id="PF00069">
    <property type="entry name" value="Pkinase"/>
    <property type="match status" value="1"/>
</dbReference>
<dbReference type="AlphaFoldDB" id="A0A5J4TUU6"/>
<sequence length="157" mass="18005">MNKPQNQLGEAGGQPNNSDIVVQSPDQTIEPGRPPNDSVTVVQPPENNDMHKNKLTDYIIVQEIGDGHFSNTYSAVSLISNKIVCLKEQKDFIQEDKNEWNTDYFELEARLLLRFESPFIVKCHNKFYNNNKVVLELNLCQLGNLESLIERMKLKKD</sequence>
<dbReference type="Gene3D" id="1.10.510.10">
    <property type="entry name" value="Transferase(Phosphotransferase) domain 1"/>
    <property type="match status" value="1"/>
</dbReference>
<dbReference type="GO" id="GO:0004672">
    <property type="term" value="F:protein kinase activity"/>
    <property type="evidence" value="ECO:0007669"/>
    <property type="project" value="InterPro"/>
</dbReference>
<organism evidence="3 4">
    <name type="scientific">Streblomastix strix</name>
    <dbReference type="NCBI Taxonomy" id="222440"/>
    <lineage>
        <taxon>Eukaryota</taxon>
        <taxon>Metamonada</taxon>
        <taxon>Preaxostyla</taxon>
        <taxon>Oxymonadida</taxon>
        <taxon>Streblomastigidae</taxon>
        <taxon>Streblomastix</taxon>
    </lineage>
</organism>
<name>A0A5J4TUU6_9EUKA</name>
<dbReference type="InterPro" id="IPR000719">
    <property type="entry name" value="Prot_kinase_dom"/>
</dbReference>
<dbReference type="GO" id="GO:0005524">
    <property type="term" value="F:ATP binding"/>
    <property type="evidence" value="ECO:0007669"/>
    <property type="project" value="InterPro"/>
</dbReference>
<evidence type="ECO:0000256" key="1">
    <source>
        <dbReference type="SAM" id="MobiDB-lite"/>
    </source>
</evidence>
<feature type="region of interest" description="Disordered" evidence="1">
    <location>
        <begin position="1"/>
        <end position="48"/>
    </location>
</feature>
<accession>A0A5J4TUU6</accession>
<feature type="domain" description="Protein kinase" evidence="2">
    <location>
        <begin position="58"/>
        <end position="157"/>
    </location>
</feature>
<dbReference type="PROSITE" id="PS50011">
    <property type="entry name" value="PROTEIN_KINASE_DOM"/>
    <property type="match status" value="1"/>
</dbReference>
<reference evidence="3 4" key="1">
    <citation type="submission" date="2019-03" db="EMBL/GenBank/DDBJ databases">
        <title>Single cell metagenomics reveals metabolic interactions within the superorganism composed of flagellate Streblomastix strix and complex community of Bacteroidetes bacteria on its surface.</title>
        <authorList>
            <person name="Treitli S.C."/>
            <person name="Kolisko M."/>
            <person name="Husnik F."/>
            <person name="Keeling P."/>
            <person name="Hampl V."/>
        </authorList>
    </citation>
    <scope>NUCLEOTIDE SEQUENCE [LARGE SCALE GENOMIC DNA]</scope>
    <source>
        <strain evidence="3">ST1C</strain>
    </source>
</reference>
<evidence type="ECO:0000313" key="4">
    <source>
        <dbReference type="Proteomes" id="UP000324800"/>
    </source>
</evidence>
<feature type="non-terminal residue" evidence="3">
    <location>
        <position position="157"/>
    </location>
</feature>